<dbReference type="Proteomes" id="UP001321741">
    <property type="component" value="Chromosome"/>
</dbReference>
<dbReference type="EMBL" id="AP026803">
    <property type="protein sequence ID" value="BDR60990.1"/>
    <property type="molecule type" value="Genomic_DNA"/>
</dbReference>
<dbReference type="SUPFAM" id="SSF52540">
    <property type="entry name" value="P-loop containing nucleoside triphosphate hydrolases"/>
    <property type="match status" value="1"/>
</dbReference>
<sequence length="114" mass="12611">MDELKQSVPALVEKVQLAGDITKFNQGLDEQIDLNKLNISGGQRQKIVLARALAHQSEIILIDEGTSAIDQKATMEILKIVTATPATVIFIAHSFNAQMTQLFDREIHLEKATK</sequence>
<organism evidence="2 3">
    <name type="scientific">Lactobacillus xylocopicola</name>
    <dbReference type="NCBI Taxonomy" id="2976676"/>
    <lineage>
        <taxon>Bacteria</taxon>
        <taxon>Bacillati</taxon>
        <taxon>Bacillota</taxon>
        <taxon>Bacilli</taxon>
        <taxon>Lactobacillales</taxon>
        <taxon>Lactobacillaceae</taxon>
        <taxon>Lactobacillus</taxon>
    </lineage>
</organism>
<dbReference type="Pfam" id="PF00005">
    <property type="entry name" value="ABC_tran"/>
    <property type="match status" value="1"/>
</dbReference>
<name>A0ABM8BI52_9LACO</name>
<reference evidence="2 3" key="1">
    <citation type="journal article" date="2023" name="Microbiol. Spectr.">
        <title>Symbiosis of Carpenter Bees with Uncharacterized Lactic Acid Bacteria Showing NAD Auxotrophy.</title>
        <authorList>
            <person name="Kawasaki S."/>
            <person name="Ozawa K."/>
            <person name="Mori T."/>
            <person name="Yamamoto A."/>
            <person name="Ito M."/>
            <person name="Ohkuma M."/>
            <person name="Sakamoto M."/>
            <person name="Matsutani M."/>
        </authorList>
    </citation>
    <scope>NUCLEOTIDE SEQUENCE [LARGE SCALE GENOMIC DNA]</scope>
    <source>
        <strain evidence="2 3">Kim32-2</strain>
    </source>
</reference>
<protein>
    <recommendedName>
        <fullName evidence="1">ABC transporter domain-containing protein</fullName>
    </recommendedName>
</protein>
<dbReference type="PANTHER" id="PTHR43394:SF1">
    <property type="entry name" value="ATP-BINDING CASSETTE SUB-FAMILY B MEMBER 10, MITOCHONDRIAL"/>
    <property type="match status" value="1"/>
</dbReference>
<dbReference type="InterPro" id="IPR027417">
    <property type="entry name" value="P-loop_NTPase"/>
</dbReference>
<evidence type="ECO:0000313" key="3">
    <source>
        <dbReference type="Proteomes" id="UP001321741"/>
    </source>
</evidence>
<gene>
    <name evidence="2" type="ORF">KIM322_12510</name>
</gene>
<keyword evidence="3" id="KW-1185">Reference proteome</keyword>
<dbReference type="InterPro" id="IPR039421">
    <property type="entry name" value="Type_1_exporter"/>
</dbReference>
<dbReference type="InterPro" id="IPR003439">
    <property type="entry name" value="ABC_transporter-like_ATP-bd"/>
</dbReference>
<dbReference type="Gene3D" id="3.40.50.300">
    <property type="entry name" value="P-loop containing nucleotide triphosphate hydrolases"/>
    <property type="match status" value="1"/>
</dbReference>
<proteinExistence type="predicted"/>
<accession>A0ABM8BI52</accession>
<evidence type="ECO:0000313" key="2">
    <source>
        <dbReference type="EMBL" id="BDR60990.1"/>
    </source>
</evidence>
<evidence type="ECO:0000259" key="1">
    <source>
        <dbReference type="Pfam" id="PF00005"/>
    </source>
</evidence>
<dbReference type="PANTHER" id="PTHR43394">
    <property type="entry name" value="ATP-DEPENDENT PERMEASE MDL1, MITOCHONDRIAL"/>
    <property type="match status" value="1"/>
</dbReference>
<feature type="domain" description="ABC transporter" evidence="1">
    <location>
        <begin position="22"/>
        <end position="66"/>
    </location>
</feature>